<name>R0I718_9BRAS</name>
<dbReference type="NCBIfam" id="TIGR01640">
    <property type="entry name" value="F_box_assoc_1"/>
    <property type="match status" value="1"/>
</dbReference>
<gene>
    <name evidence="2" type="ORF">CARUB_v10015509mg</name>
</gene>
<sequence length="316" mass="36603">MVLDLPLDLVDEILYKVPATSLIRLRSTCKRWNALFKDSRFTEKQFRKAASSRSMILLLKDYRICPVSVNLNVTPPSIKFQGTLSLKCSDTSKSKEVDVARVFHCDGVLLCTTKKKSLVVWNPCLGETRWIELSDANVKAPRFALGYIQNNKSCRNYKILRWWDEYDKKLRERVLRFEIYEFSSCSWRFLDEVFIQGHILPNNHIGVSSLNGNIYLLATKIKDGCKSLFSFDFTAERVKHLCLPLVEQSSRMMRLSVVREERLSILLGPSSSFLNMEIWVTNKIDSVSETELLWTRSFILDSLATNGNWFRIFTSL</sequence>
<dbReference type="PROSITE" id="PS50181">
    <property type="entry name" value="FBOX"/>
    <property type="match status" value="1"/>
</dbReference>
<dbReference type="STRING" id="81985.R0I718"/>
<evidence type="ECO:0000313" key="2">
    <source>
        <dbReference type="EMBL" id="EOA32243.1"/>
    </source>
</evidence>
<organism evidence="2 3">
    <name type="scientific">Capsella rubella</name>
    <dbReference type="NCBI Taxonomy" id="81985"/>
    <lineage>
        <taxon>Eukaryota</taxon>
        <taxon>Viridiplantae</taxon>
        <taxon>Streptophyta</taxon>
        <taxon>Embryophyta</taxon>
        <taxon>Tracheophyta</taxon>
        <taxon>Spermatophyta</taxon>
        <taxon>Magnoliopsida</taxon>
        <taxon>eudicotyledons</taxon>
        <taxon>Gunneridae</taxon>
        <taxon>Pentapetalae</taxon>
        <taxon>rosids</taxon>
        <taxon>malvids</taxon>
        <taxon>Brassicales</taxon>
        <taxon>Brassicaceae</taxon>
        <taxon>Camelineae</taxon>
        <taxon>Capsella</taxon>
    </lineage>
</organism>
<dbReference type="KEGG" id="crb:17891936"/>
<feature type="domain" description="F-box" evidence="1">
    <location>
        <begin position="1"/>
        <end position="49"/>
    </location>
</feature>
<dbReference type="PANTHER" id="PTHR31672:SF13">
    <property type="entry name" value="F-BOX PROTEIN CPR30-LIKE"/>
    <property type="match status" value="1"/>
</dbReference>
<dbReference type="EMBL" id="KB870807">
    <property type="protein sequence ID" value="EOA32243.1"/>
    <property type="molecule type" value="Genomic_DNA"/>
</dbReference>
<keyword evidence="3" id="KW-1185">Reference proteome</keyword>
<protein>
    <recommendedName>
        <fullName evidence="1">F-box domain-containing protein</fullName>
    </recommendedName>
</protein>
<evidence type="ECO:0000259" key="1">
    <source>
        <dbReference type="PROSITE" id="PS50181"/>
    </source>
</evidence>
<accession>R0I718</accession>
<dbReference type="AlphaFoldDB" id="R0I718"/>
<dbReference type="Pfam" id="PF00646">
    <property type="entry name" value="F-box"/>
    <property type="match status" value="1"/>
</dbReference>
<evidence type="ECO:0000313" key="3">
    <source>
        <dbReference type="Proteomes" id="UP000029121"/>
    </source>
</evidence>
<dbReference type="InterPro" id="IPR006527">
    <property type="entry name" value="F-box-assoc_dom_typ1"/>
</dbReference>
<dbReference type="InterPro" id="IPR036047">
    <property type="entry name" value="F-box-like_dom_sf"/>
</dbReference>
<reference evidence="3" key="1">
    <citation type="journal article" date="2013" name="Nat. Genet.">
        <title>The Capsella rubella genome and the genomic consequences of rapid mating system evolution.</title>
        <authorList>
            <person name="Slotte T."/>
            <person name="Hazzouri K.M."/>
            <person name="Agren J.A."/>
            <person name="Koenig D."/>
            <person name="Maumus F."/>
            <person name="Guo Y.L."/>
            <person name="Steige K."/>
            <person name="Platts A.E."/>
            <person name="Escobar J.S."/>
            <person name="Newman L.K."/>
            <person name="Wang W."/>
            <person name="Mandakova T."/>
            <person name="Vello E."/>
            <person name="Smith L.M."/>
            <person name="Henz S.R."/>
            <person name="Steffen J."/>
            <person name="Takuno S."/>
            <person name="Brandvain Y."/>
            <person name="Coop G."/>
            <person name="Andolfatto P."/>
            <person name="Hu T.T."/>
            <person name="Blanchette M."/>
            <person name="Clark R.M."/>
            <person name="Quesneville H."/>
            <person name="Nordborg M."/>
            <person name="Gaut B.S."/>
            <person name="Lysak M.A."/>
            <person name="Jenkins J."/>
            <person name="Grimwood J."/>
            <person name="Chapman J."/>
            <person name="Prochnik S."/>
            <person name="Shu S."/>
            <person name="Rokhsar D."/>
            <person name="Schmutz J."/>
            <person name="Weigel D."/>
            <person name="Wright S.I."/>
        </authorList>
    </citation>
    <scope>NUCLEOTIDE SEQUENCE [LARGE SCALE GENOMIC DNA]</scope>
    <source>
        <strain evidence="3">cv. Monte Gargano</strain>
    </source>
</reference>
<feature type="non-terminal residue" evidence="2">
    <location>
        <position position="316"/>
    </location>
</feature>
<dbReference type="CDD" id="cd22157">
    <property type="entry name" value="F-box_AtFBW1-like"/>
    <property type="match status" value="1"/>
</dbReference>
<dbReference type="Pfam" id="PF07734">
    <property type="entry name" value="FBA_1"/>
    <property type="match status" value="1"/>
</dbReference>
<dbReference type="Proteomes" id="UP000029121">
    <property type="component" value="Unassembled WGS sequence"/>
</dbReference>
<dbReference type="PANTHER" id="PTHR31672">
    <property type="entry name" value="BNACNNG10540D PROTEIN"/>
    <property type="match status" value="1"/>
</dbReference>
<dbReference type="InterPro" id="IPR017451">
    <property type="entry name" value="F-box-assoc_interact_dom"/>
</dbReference>
<dbReference type="SMART" id="SM00256">
    <property type="entry name" value="FBOX"/>
    <property type="match status" value="1"/>
</dbReference>
<dbReference type="SUPFAM" id="SSF81383">
    <property type="entry name" value="F-box domain"/>
    <property type="match status" value="1"/>
</dbReference>
<dbReference type="OrthoDB" id="1107687at2759"/>
<proteinExistence type="predicted"/>
<dbReference type="Gene3D" id="1.20.1280.50">
    <property type="match status" value="1"/>
</dbReference>
<dbReference type="InterPro" id="IPR001810">
    <property type="entry name" value="F-box_dom"/>
</dbReference>
<dbReference type="InterPro" id="IPR050796">
    <property type="entry name" value="SCF_F-box_component"/>
</dbReference>